<keyword evidence="4" id="KW-0732">Signal</keyword>
<reference evidence="7" key="1">
    <citation type="submission" date="2017-02" db="UniProtKB">
        <authorList>
            <consortium name="WormBaseParasite"/>
        </authorList>
    </citation>
    <scope>IDENTIFICATION</scope>
</reference>
<dbReference type="Proteomes" id="UP000274131">
    <property type="component" value="Unassembled WGS sequence"/>
</dbReference>
<dbReference type="Pfam" id="PF13855">
    <property type="entry name" value="LRR_8"/>
    <property type="match status" value="2"/>
</dbReference>
<accession>A0A0N4VE57</accession>
<evidence type="ECO:0000313" key="7">
    <source>
        <dbReference type="WBParaSite" id="EVEC_0000895501-mRNA-1"/>
    </source>
</evidence>
<feature type="chain" id="PRO_5043122895" evidence="4">
    <location>
        <begin position="23"/>
        <end position="940"/>
    </location>
</feature>
<dbReference type="EMBL" id="UXUI01009406">
    <property type="protein sequence ID" value="VDD93645.1"/>
    <property type="molecule type" value="Genomic_DNA"/>
</dbReference>
<dbReference type="FunFam" id="3.80.10.10:FF:001164">
    <property type="entry name" value="GH01279p"/>
    <property type="match status" value="1"/>
</dbReference>
<evidence type="ECO:0000256" key="2">
    <source>
        <dbReference type="ARBA" id="ARBA00022737"/>
    </source>
</evidence>
<dbReference type="SMART" id="SM00364">
    <property type="entry name" value="LRR_BAC"/>
    <property type="match status" value="7"/>
</dbReference>
<feature type="signal peptide" evidence="4">
    <location>
        <begin position="1"/>
        <end position="22"/>
    </location>
</feature>
<dbReference type="SUPFAM" id="SSF52058">
    <property type="entry name" value="L domain-like"/>
    <property type="match status" value="2"/>
</dbReference>
<protein>
    <submittedName>
        <fullName evidence="7">LRRCT domain-containing protein</fullName>
    </submittedName>
</protein>
<dbReference type="STRING" id="51028.A0A0N4VE57"/>
<evidence type="ECO:0000256" key="4">
    <source>
        <dbReference type="SAM" id="SignalP"/>
    </source>
</evidence>
<evidence type="ECO:0000256" key="1">
    <source>
        <dbReference type="ARBA" id="ARBA00022614"/>
    </source>
</evidence>
<reference evidence="5 6" key="2">
    <citation type="submission" date="2018-10" db="EMBL/GenBank/DDBJ databases">
        <authorList>
            <consortium name="Pathogen Informatics"/>
        </authorList>
    </citation>
    <scope>NUCLEOTIDE SEQUENCE [LARGE SCALE GENOMIC DNA]</scope>
</reference>
<dbReference type="WBParaSite" id="EVEC_0000895501-mRNA-1">
    <property type="protein sequence ID" value="EVEC_0000895501-mRNA-1"/>
    <property type="gene ID" value="EVEC_0000895501"/>
</dbReference>
<keyword evidence="3" id="KW-0472">Membrane</keyword>
<organism evidence="7">
    <name type="scientific">Enterobius vermicularis</name>
    <name type="common">Human pinworm</name>
    <dbReference type="NCBI Taxonomy" id="51028"/>
    <lineage>
        <taxon>Eukaryota</taxon>
        <taxon>Metazoa</taxon>
        <taxon>Ecdysozoa</taxon>
        <taxon>Nematoda</taxon>
        <taxon>Chromadorea</taxon>
        <taxon>Rhabditida</taxon>
        <taxon>Spirurina</taxon>
        <taxon>Oxyuridomorpha</taxon>
        <taxon>Oxyuroidea</taxon>
        <taxon>Oxyuridae</taxon>
        <taxon>Enterobius</taxon>
    </lineage>
</organism>
<proteinExistence type="predicted"/>
<keyword evidence="6" id="KW-1185">Reference proteome</keyword>
<name>A0A0N4VE57_ENTVE</name>
<dbReference type="PANTHER" id="PTHR24366:SF96">
    <property type="entry name" value="LEUCINE RICH REPEAT CONTAINING 53"/>
    <property type="match status" value="1"/>
</dbReference>
<dbReference type="AlphaFoldDB" id="A0A0N4VE57"/>
<keyword evidence="2" id="KW-0677">Repeat</keyword>
<dbReference type="Gene3D" id="3.80.10.10">
    <property type="entry name" value="Ribonuclease Inhibitor"/>
    <property type="match status" value="3"/>
</dbReference>
<evidence type="ECO:0000256" key="3">
    <source>
        <dbReference type="SAM" id="Phobius"/>
    </source>
</evidence>
<dbReference type="OrthoDB" id="1055097at2759"/>
<sequence>MNILWGVLTIFYSLSLRSVVLALSSCPNGLNSNCICAEEGNGFSFECNGVNTNFNELLSPLEKIRIERFTVLGAYWPLLKRLPKLHIRAIQLVNCGIEDIEEGAFETVADGLQELVLTNNSFKSIPNVGRLPKLLSLNLRYNKINTVPSNRLKNVSNLVQLRLDGNQICTLPESFLKPVRSTLELLDLSSNCLENVLSANLGKLERLLYLDLSENRLNRLDNSDFKDLDQLKELRVNDNQLSEVGKLTFNNIRRLKQLHIQNNQITDLDTSEITDGFRKLEFLDISNNRLLEVPNLKDLPNIVQVNLDRNEITRTVSYTFSGNHRLRHLSVQNNHISSMAPHTFNHLYGLTHLLLASNEIRYIDRDLFCGMENLEQLSLQNNSISELENYTFTGIPSLKMLDISYNGLHKIATSTFKPLGRLMWLDLSHNVLTSLEKGTFEDPIPNIILYGNPLRCDKKIEWLIEYIIINRVRTHLPFQSEVLCAEPDNYRTVRLRDFLTKKANETFNAMTSALRAAAGIPSDKDLMRSFIPTSVRKFIPALERGEKNQYSDVPVIGAITKALPVLRSVPGLNYIPKATGERAEDVHSLNNAIEKFSSPLIKVATGESESLTGINEVFKALPELAANLPSAKDLDISKVPPNLLILILTGQQVPGVNKETMEKLLRNYTAKMYAAAVAAEEGHPMLDESRYLPEIEKLPKEVLAEVIKEGRLPYLTPEQMSAVKGYYIKKAAIAISDGKSHIFPKDLIKPHFTSMIKMLPAGYDIRKIPAEVFTSFVEGRIPDMSSLPGDLREYIMNGQRDPADNFGVEETLRIRTTAVPTIPNSERYDINKVSADLIKVEEEAARKERLRFYSSILLCAVGVLSTFVVFLLFLYMRRRKAMLSGKKPENFYSFDEARRRRQVLIHMPRQCLEAGRLQGSRLMGKSPGGFSHYDVKPVLR</sequence>
<keyword evidence="3" id="KW-0812">Transmembrane</keyword>
<dbReference type="InterPro" id="IPR003591">
    <property type="entry name" value="Leu-rich_rpt_typical-subtyp"/>
</dbReference>
<keyword evidence="1" id="KW-0433">Leucine-rich repeat</keyword>
<keyword evidence="3" id="KW-1133">Transmembrane helix</keyword>
<dbReference type="SMART" id="SM00369">
    <property type="entry name" value="LRR_TYP"/>
    <property type="match status" value="12"/>
</dbReference>
<dbReference type="InterPro" id="IPR032675">
    <property type="entry name" value="LRR_dom_sf"/>
</dbReference>
<dbReference type="PANTHER" id="PTHR24366">
    <property type="entry name" value="IG(IMMUNOGLOBULIN) AND LRR(LEUCINE RICH REPEAT) DOMAINS"/>
    <property type="match status" value="1"/>
</dbReference>
<dbReference type="InterPro" id="IPR001611">
    <property type="entry name" value="Leu-rich_rpt"/>
</dbReference>
<gene>
    <name evidence="5" type="ORF">EVEC_LOCUS8396</name>
</gene>
<evidence type="ECO:0000313" key="5">
    <source>
        <dbReference type="EMBL" id="VDD93645.1"/>
    </source>
</evidence>
<dbReference type="PROSITE" id="PS51450">
    <property type="entry name" value="LRR"/>
    <property type="match status" value="5"/>
</dbReference>
<evidence type="ECO:0000313" key="6">
    <source>
        <dbReference type="Proteomes" id="UP000274131"/>
    </source>
</evidence>
<feature type="transmembrane region" description="Helical" evidence="3">
    <location>
        <begin position="852"/>
        <end position="876"/>
    </location>
</feature>